<dbReference type="Pfam" id="PF02902">
    <property type="entry name" value="Peptidase_C48"/>
    <property type="match status" value="1"/>
</dbReference>
<dbReference type="InterPro" id="IPR003653">
    <property type="entry name" value="Peptidase_C48_C"/>
</dbReference>
<comment type="similarity">
    <text evidence="1">Belongs to the peptidase C48 family.</text>
</comment>
<feature type="region of interest" description="Disordered" evidence="6">
    <location>
        <begin position="417"/>
        <end position="459"/>
    </location>
</feature>
<dbReference type="AlphaFoldDB" id="A0A9P0H4N3"/>
<evidence type="ECO:0000256" key="5">
    <source>
        <dbReference type="ARBA" id="ARBA00022801"/>
    </source>
</evidence>
<evidence type="ECO:0000256" key="2">
    <source>
        <dbReference type="ARBA" id="ARBA00022553"/>
    </source>
</evidence>
<dbReference type="PANTHER" id="PTHR46896:SF3">
    <property type="entry name" value="FI06413P-RELATED"/>
    <property type="match status" value="1"/>
</dbReference>
<dbReference type="InterPro" id="IPR051947">
    <property type="entry name" value="Sentrin-specific_protease"/>
</dbReference>
<keyword evidence="9" id="KW-1185">Reference proteome</keyword>
<dbReference type="GO" id="GO:0006508">
    <property type="term" value="P:proteolysis"/>
    <property type="evidence" value="ECO:0007669"/>
    <property type="project" value="UniProtKB-KW"/>
</dbReference>
<evidence type="ECO:0000256" key="6">
    <source>
        <dbReference type="SAM" id="MobiDB-lite"/>
    </source>
</evidence>
<organism evidence="8 9">
    <name type="scientific">Nezara viridula</name>
    <name type="common">Southern green stink bug</name>
    <name type="synonym">Cimex viridulus</name>
    <dbReference type="NCBI Taxonomy" id="85310"/>
    <lineage>
        <taxon>Eukaryota</taxon>
        <taxon>Metazoa</taxon>
        <taxon>Ecdysozoa</taxon>
        <taxon>Arthropoda</taxon>
        <taxon>Hexapoda</taxon>
        <taxon>Insecta</taxon>
        <taxon>Pterygota</taxon>
        <taxon>Neoptera</taxon>
        <taxon>Paraneoptera</taxon>
        <taxon>Hemiptera</taxon>
        <taxon>Heteroptera</taxon>
        <taxon>Panheteroptera</taxon>
        <taxon>Pentatomomorpha</taxon>
        <taxon>Pentatomoidea</taxon>
        <taxon>Pentatomidae</taxon>
        <taxon>Pentatominae</taxon>
        <taxon>Nezara</taxon>
    </lineage>
</organism>
<keyword evidence="5" id="KW-0378">Hydrolase</keyword>
<dbReference type="PROSITE" id="PS50600">
    <property type="entry name" value="ULP_PROTEASE"/>
    <property type="match status" value="1"/>
</dbReference>
<dbReference type="GO" id="GO:0070139">
    <property type="term" value="F:SUMO-specific endopeptidase activity"/>
    <property type="evidence" value="ECO:0007669"/>
    <property type="project" value="TreeGrafter"/>
</dbReference>
<feature type="domain" description="Ubiquitin-like protease family profile" evidence="7">
    <location>
        <begin position="1"/>
        <end position="262"/>
    </location>
</feature>
<dbReference type="PANTHER" id="PTHR46896">
    <property type="entry name" value="SENTRIN-SPECIFIC PROTEASE"/>
    <property type="match status" value="1"/>
</dbReference>
<evidence type="ECO:0000259" key="7">
    <source>
        <dbReference type="PROSITE" id="PS50600"/>
    </source>
</evidence>
<evidence type="ECO:0000256" key="4">
    <source>
        <dbReference type="ARBA" id="ARBA00022786"/>
    </source>
</evidence>
<dbReference type="GO" id="GO:0005737">
    <property type="term" value="C:cytoplasm"/>
    <property type="evidence" value="ECO:0007669"/>
    <property type="project" value="TreeGrafter"/>
</dbReference>
<feature type="compositionally biased region" description="Acidic residues" evidence="6">
    <location>
        <begin position="143"/>
        <end position="171"/>
    </location>
</feature>
<dbReference type="InterPro" id="IPR038765">
    <property type="entry name" value="Papain-like_cys_pep_sf"/>
</dbReference>
<accession>A0A9P0H4N3</accession>
<feature type="region of interest" description="Disordered" evidence="6">
    <location>
        <begin position="324"/>
        <end position="377"/>
    </location>
</feature>
<protein>
    <recommendedName>
        <fullName evidence="7">Ubiquitin-like protease family profile domain-containing protein</fullName>
    </recommendedName>
</protein>
<keyword evidence="2" id="KW-0597">Phosphoprotein</keyword>
<dbReference type="SUPFAM" id="SSF54001">
    <property type="entry name" value="Cysteine proteinases"/>
    <property type="match status" value="1"/>
</dbReference>
<evidence type="ECO:0000256" key="3">
    <source>
        <dbReference type="ARBA" id="ARBA00022670"/>
    </source>
</evidence>
<reference evidence="8" key="1">
    <citation type="submission" date="2022-01" db="EMBL/GenBank/DDBJ databases">
        <authorList>
            <person name="King R."/>
        </authorList>
    </citation>
    <scope>NUCLEOTIDE SEQUENCE</scope>
</reference>
<evidence type="ECO:0000256" key="1">
    <source>
        <dbReference type="ARBA" id="ARBA00005234"/>
    </source>
</evidence>
<dbReference type="Gene3D" id="3.40.395.10">
    <property type="entry name" value="Adenoviral Proteinase, Chain A"/>
    <property type="match status" value="1"/>
</dbReference>
<evidence type="ECO:0000313" key="9">
    <source>
        <dbReference type="Proteomes" id="UP001152798"/>
    </source>
</evidence>
<gene>
    <name evidence="8" type="ORF">NEZAVI_LOCUS4673</name>
</gene>
<sequence>MKNKSRDTRYLWLNVLSEEDRNRTHIFSSFFYKRLTMCPPRQSENQENQKLSPAEKRHARVKSWTKSVDIFSKDFIIMPINKRSHWFLGIICFPGLSGPVRMSDNQAVPNVIRKKTDASVLVGGLTPAKIYGSTMNLEPNESDRDEAEADDDDMEPNTTDEESGKDEDLMDEAAPRVNSKTKPPSKPIKQPSILIFDSLAWTNRSRVCATLREYLKIEWKVGHKENLRDFSKDVFKGAVPKVPQQTNYIDCGVYVLQYVEAFFKSPITDYRMPIRSIKEWFTTEEVNRKRYDIMQLLLSLMKEQNVDIPRLNLPFLNLTPFSHYDGDEEGMEGDFEEEEVEGEEEPICEEEEEEEDLEEPVCEEEEEEEDVEEPLCEEEEEEEDLEEHYKLEEIFKTKQCFDPHGRLDQQQIRLEVKQRMDQSARSEPQTPARFEATPSRMESGPTIQQLRAETMRSEPIRSRVNEKVTICEASSKKKLPLSLKDIRSPRLLSGQTSIEKVKKMRLE</sequence>
<proteinExistence type="inferred from homology"/>
<dbReference type="GO" id="GO:0016926">
    <property type="term" value="P:protein desumoylation"/>
    <property type="evidence" value="ECO:0007669"/>
    <property type="project" value="TreeGrafter"/>
</dbReference>
<keyword evidence="3" id="KW-0645">Protease</keyword>
<dbReference type="GO" id="GO:0005634">
    <property type="term" value="C:nucleus"/>
    <property type="evidence" value="ECO:0007669"/>
    <property type="project" value="TreeGrafter"/>
</dbReference>
<keyword evidence="4" id="KW-0833">Ubl conjugation pathway</keyword>
<evidence type="ECO:0000313" key="8">
    <source>
        <dbReference type="EMBL" id="CAH1394127.1"/>
    </source>
</evidence>
<feature type="compositionally biased region" description="Acidic residues" evidence="6">
    <location>
        <begin position="326"/>
        <end position="377"/>
    </location>
</feature>
<feature type="region of interest" description="Disordered" evidence="6">
    <location>
        <begin position="132"/>
        <end position="187"/>
    </location>
</feature>
<name>A0A9P0H4N3_NEZVI</name>
<dbReference type="Proteomes" id="UP001152798">
    <property type="component" value="Chromosome 2"/>
</dbReference>
<dbReference type="OrthoDB" id="442460at2759"/>
<dbReference type="EMBL" id="OV725078">
    <property type="protein sequence ID" value="CAH1394127.1"/>
    <property type="molecule type" value="Genomic_DNA"/>
</dbReference>